<name>A0A1I5DUP0_PSUAM</name>
<dbReference type="GO" id="GO:0003677">
    <property type="term" value="F:DNA binding"/>
    <property type="evidence" value="ECO:0007669"/>
    <property type="project" value="UniProtKB-KW"/>
</dbReference>
<dbReference type="Proteomes" id="UP000199614">
    <property type="component" value="Unassembled WGS sequence"/>
</dbReference>
<dbReference type="AlphaFoldDB" id="A0A1I5DUP0"/>
<sequence length="211" mass="22279">MRVSELSRSSGVPVATIKYYLREGLLPRGETTSPNQARYDDTHLRRLRLIRALVEVGGLPIAVVKDVLGAVDDPDTGLHDVLGRTVYAITGTGTDDGGDEFADAADADVRTMTAHTGWQVSDCAPALTGARTVLARLHELGQAPGDDTLKLWAEAADRAAEGDLRAIARSGGREGAAETALIGTVLGDALLAALRRIAQESHSAARYAPEK</sequence>
<evidence type="ECO:0000313" key="4">
    <source>
        <dbReference type="Proteomes" id="UP000199614"/>
    </source>
</evidence>
<dbReference type="PRINTS" id="PR00040">
    <property type="entry name" value="HTHMERR"/>
</dbReference>
<dbReference type="InterPro" id="IPR047057">
    <property type="entry name" value="MerR_fam"/>
</dbReference>
<reference evidence="3 4" key="1">
    <citation type="submission" date="2016-10" db="EMBL/GenBank/DDBJ databases">
        <authorList>
            <person name="de Groot N.N."/>
        </authorList>
    </citation>
    <scope>NUCLEOTIDE SEQUENCE [LARGE SCALE GENOMIC DNA]</scope>
    <source>
        <strain evidence="3 4">CGMCC 4.1877</strain>
    </source>
</reference>
<dbReference type="InterPro" id="IPR009061">
    <property type="entry name" value="DNA-bd_dom_put_sf"/>
</dbReference>
<dbReference type="PROSITE" id="PS50937">
    <property type="entry name" value="HTH_MERR_2"/>
    <property type="match status" value="1"/>
</dbReference>
<dbReference type="Gene3D" id="1.10.1660.10">
    <property type="match status" value="1"/>
</dbReference>
<dbReference type="STRING" id="260086.SAMN05216207_102793"/>
<dbReference type="GO" id="GO:0003700">
    <property type="term" value="F:DNA-binding transcription factor activity"/>
    <property type="evidence" value="ECO:0007669"/>
    <property type="project" value="InterPro"/>
</dbReference>
<evidence type="ECO:0000259" key="2">
    <source>
        <dbReference type="PROSITE" id="PS50937"/>
    </source>
</evidence>
<gene>
    <name evidence="3" type="ORF">SAMN05216207_102793</name>
</gene>
<dbReference type="Pfam" id="PF13411">
    <property type="entry name" value="MerR_1"/>
    <property type="match status" value="1"/>
</dbReference>
<dbReference type="EMBL" id="FOUY01000027">
    <property type="protein sequence ID" value="SFO02974.1"/>
    <property type="molecule type" value="Genomic_DNA"/>
</dbReference>
<keyword evidence="4" id="KW-1185">Reference proteome</keyword>
<accession>A0A1I5DUP0</accession>
<dbReference type="SUPFAM" id="SSF46955">
    <property type="entry name" value="Putative DNA-binding domain"/>
    <property type="match status" value="1"/>
</dbReference>
<proteinExistence type="predicted"/>
<dbReference type="PANTHER" id="PTHR30204">
    <property type="entry name" value="REDOX-CYCLING DRUG-SENSING TRANSCRIPTIONAL ACTIVATOR SOXR"/>
    <property type="match status" value="1"/>
</dbReference>
<dbReference type="RefSeq" id="WP_093349238.1">
    <property type="nucleotide sequence ID" value="NZ_FOUY01000027.1"/>
</dbReference>
<dbReference type="SMART" id="SM00422">
    <property type="entry name" value="HTH_MERR"/>
    <property type="match status" value="1"/>
</dbReference>
<dbReference type="PANTHER" id="PTHR30204:SF98">
    <property type="entry name" value="HTH-TYPE TRANSCRIPTIONAL REGULATOR ADHR"/>
    <property type="match status" value="1"/>
</dbReference>
<evidence type="ECO:0000313" key="3">
    <source>
        <dbReference type="EMBL" id="SFO02974.1"/>
    </source>
</evidence>
<keyword evidence="1" id="KW-0238">DNA-binding</keyword>
<organism evidence="3 4">
    <name type="scientific">Pseudonocardia ammonioxydans</name>
    <dbReference type="NCBI Taxonomy" id="260086"/>
    <lineage>
        <taxon>Bacteria</taxon>
        <taxon>Bacillati</taxon>
        <taxon>Actinomycetota</taxon>
        <taxon>Actinomycetes</taxon>
        <taxon>Pseudonocardiales</taxon>
        <taxon>Pseudonocardiaceae</taxon>
        <taxon>Pseudonocardia</taxon>
    </lineage>
</organism>
<dbReference type="InterPro" id="IPR000551">
    <property type="entry name" value="MerR-type_HTH_dom"/>
</dbReference>
<dbReference type="OrthoDB" id="5242095at2"/>
<evidence type="ECO:0000256" key="1">
    <source>
        <dbReference type="ARBA" id="ARBA00023125"/>
    </source>
</evidence>
<protein>
    <submittedName>
        <fullName evidence="3">MerR HTH family regulatory protein</fullName>
    </submittedName>
</protein>
<feature type="domain" description="HTH merR-type" evidence="2">
    <location>
        <begin position="1"/>
        <end position="70"/>
    </location>
</feature>